<dbReference type="RefSeq" id="WP_045808963.1">
    <property type="nucleotide sequence ID" value="NZ_LANX01000001.1"/>
</dbReference>
<dbReference type="HAMAP" id="MF_00165">
    <property type="entry name" value="Thymidylate_kinase"/>
    <property type="match status" value="1"/>
</dbReference>
<dbReference type="PANTHER" id="PTHR10344">
    <property type="entry name" value="THYMIDYLATE KINASE"/>
    <property type="match status" value="1"/>
</dbReference>
<evidence type="ECO:0000256" key="7">
    <source>
        <dbReference type="ARBA" id="ARBA00022777"/>
    </source>
</evidence>
<dbReference type="GO" id="GO:0005829">
    <property type="term" value="C:cytosol"/>
    <property type="evidence" value="ECO:0007669"/>
    <property type="project" value="TreeGrafter"/>
</dbReference>
<dbReference type="AlphaFoldDB" id="A0A0F3NMC0"/>
<accession>A0A0F3NMC0</accession>
<dbReference type="Gene3D" id="3.40.50.300">
    <property type="entry name" value="P-loop containing nucleotide triphosphate hydrolases"/>
    <property type="match status" value="1"/>
</dbReference>
<evidence type="ECO:0000256" key="10">
    <source>
        <dbReference type="ARBA" id="ARBA00048743"/>
    </source>
</evidence>
<keyword evidence="4 12" id="KW-0808">Transferase</keyword>
<keyword evidence="7 12" id="KW-0418">Kinase</keyword>
<dbReference type="InterPro" id="IPR039430">
    <property type="entry name" value="Thymidylate_kin-like_dom"/>
</dbReference>
<reference evidence="14 15" key="1">
    <citation type="submission" date="2015-02" db="EMBL/GenBank/DDBJ databases">
        <title>Genome Sequencing of Rickettsiales.</title>
        <authorList>
            <person name="Daugherty S.C."/>
            <person name="Su Q."/>
            <person name="Abolude K."/>
            <person name="Beier-Sexton M."/>
            <person name="Carlyon J.A."/>
            <person name="Carter R."/>
            <person name="Day N.P."/>
            <person name="Dumler S.J."/>
            <person name="Dyachenko V."/>
            <person name="Godinez A."/>
            <person name="Kurtti T.J."/>
            <person name="Lichay M."/>
            <person name="Mullins K.E."/>
            <person name="Ott S."/>
            <person name="Pappas-Brown V."/>
            <person name="Paris D.H."/>
            <person name="Patel P."/>
            <person name="Richards A.L."/>
            <person name="Sadzewicz L."/>
            <person name="Sears K."/>
            <person name="Seidman D."/>
            <person name="Sengamalay N."/>
            <person name="Stenos J."/>
            <person name="Tallon L.J."/>
            <person name="Vincent G."/>
            <person name="Fraser C.M."/>
            <person name="Munderloh U."/>
            <person name="Dunning-Hotopp J.C."/>
        </authorList>
    </citation>
    <scope>NUCLEOTIDE SEQUENCE [LARGE SCALE GENOMIC DNA]</scope>
    <source>
        <strain evidence="14 15">RAC413</strain>
    </source>
</reference>
<dbReference type="NCBIfam" id="TIGR00041">
    <property type="entry name" value="DTMP_kinase"/>
    <property type="match status" value="1"/>
</dbReference>
<gene>
    <name evidence="12 14" type="primary">tmk</name>
    <name evidence="14" type="ORF">NLO413_0580</name>
</gene>
<evidence type="ECO:0000256" key="6">
    <source>
        <dbReference type="ARBA" id="ARBA00022741"/>
    </source>
</evidence>
<dbReference type="Proteomes" id="UP000033562">
    <property type="component" value="Unassembled WGS sequence"/>
</dbReference>
<name>A0A0F3NMC0_9RICK</name>
<comment type="function">
    <text evidence="11 12">Phosphorylation of dTMP to form dTDP in both de novo and salvage pathways of dTTP synthesis.</text>
</comment>
<dbReference type="InterPro" id="IPR018094">
    <property type="entry name" value="Thymidylate_kinase"/>
</dbReference>
<dbReference type="GO" id="GO:0006233">
    <property type="term" value="P:dTDP biosynthetic process"/>
    <property type="evidence" value="ECO:0007669"/>
    <property type="project" value="InterPro"/>
</dbReference>
<evidence type="ECO:0000256" key="8">
    <source>
        <dbReference type="ARBA" id="ARBA00022840"/>
    </source>
</evidence>
<comment type="similarity">
    <text evidence="1 12">Belongs to the thymidylate kinase family.</text>
</comment>
<evidence type="ECO:0000256" key="4">
    <source>
        <dbReference type="ARBA" id="ARBA00022679"/>
    </source>
</evidence>
<dbReference type="PROSITE" id="PS01331">
    <property type="entry name" value="THYMIDYLATE_KINASE"/>
    <property type="match status" value="1"/>
</dbReference>
<evidence type="ECO:0000256" key="3">
    <source>
        <dbReference type="ARBA" id="ARBA00017144"/>
    </source>
</evidence>
<protein>
    <recommendedName>
        <fullName evidence="3 12">Thymidylate kinase</fullName>
        <ecNumber evidence="2 12">2.7.4.9</ecNumber>
    </recommendedName>
    <alternativeName>
        <fullName evidence="9 12">dTMP kinase</fullName>
    </alternativeName>
</protein>
<evidence type="ECO:0000256" key="9">
    <source>
        <dbReference type="ARBA" id="ARBA00029962"/>
    </source>
</evidence>
<feature type="binding site" evidence="12">
    <location>
        <begin position="7"/>
        <end position="14"/>
    </location>
    <ligand>
        <name>ATP</name>
        <dbReference type="ChEBI" id="CHEBI:30616"/>
    </ligand>
</feature>
<dbReference type="PANTHER" id="PTHR10344:SF4">
    <property type="entry name" value="UMP-CMP KINASE 2, MITOCHONDRIAL"/>
    <property type="match status" value="1"/>
</dbReference>
<dbReference type="GO" id="GO:0006235">
    <property type="term" value="P:dTTP biosynthetic process"/>
    <property type="evidence" value="ECO:0007669"/>
    <property type="project" value="UniProtKB-UniRule"/>
</dbReference>
<dbReference type="CDD" id="cd01672">
    <property type="entry name" value="TMPK"/>
    <property type="match status" value="1"/>
</dbReference>
<dbReference type="SUPFAM" id="SSF52540">
    <property type="entry name" value="P-loop containing nucleoside triphosphate hydrolases"/>
    <property type="match status" value="1"/>
</dbReference>
<keyword evidence="8 12" id="KW-0067">ATP-binding</keyword>
<comment type="catalytic activity">
    <reaction evidence="10 12">
        <text>dTMP + ATP = dTDP + ADP</text>
        <dbReference type="Rhea" id="RHEA:13517"/>
        <dbReference type="ChEBI" id="CHEBI:30616"/>
        <dbReference type="ChEBI" id="CHEBI:58369"/>
        <dbReference type="ChEBI" id="CHEBI:63528"/>
        <dbReference type="ChEBI" id="CHEBI:456216"/>
        <dbReference type="EC" id="2.7.4.9"/>
    </reaction>
</comment>
<dbReference type="EMBL" id="LANX01000001">
    <property type="protein sequence ID" value="KJV69203.1"/>
    <property type="molecule type" value="Genomic_DNA"/>
</dbReference>
<proteinExistence type="inferred from homology"/>
<dbReference type="OrthoDB" id="9774907at2"/>
<evidence type="ECO:0000256" key="11">
    <source>
        <dbReference type="ARBA" id="ARBA00057735"/>
    </source>
</evidence>
<dbReference type="InterPro" id="IPR027417">
    <property type="entry name" value="P-loop_NTPase"/>
</dbReference>
<dbReference type="GO" id="GO:0005524">
    <property type="term" value="F:ATP binding"/>
    <property type="evidence" value="ECO:0007669"/>
    <property type="project" value="UniProtKB-UniRule"/>
</dbReference>
<evidence type="ECO:0000256" key="5">
    <source>
        <dbReference type="ARBA" id="ARBA00022727"/>
    </source>
</evidence>
<feature type="domain" description="Thymidylate kinase-like" evidence="13">
    <location>
        <begin position="5"/>
        <end position="193"/>
    </location>
</feature>
<dbReference type="STRING" id="1359163.NLO413_0580"/>
<keyword evidence="6 12" id="KW-0547">Nucleotide-binding</keyword>
<evidence type="ECO:0000256" key="2">
    <source>
        <dbReference type="ARBA" id="ARBA00012980"/>
    </source>
</evidence>
<evidence type="ECO:0000256" key="1">
    <source>
        <dbReference type="ARBA" id="ARBA00009776"/>
    </source>
</evidence>
<evidence type="ECO:0000256" key="12">
    <source>
        <dbReference type="HAMAP-Rule" id="MF_00165"/>
    </source>
</evidence>
<dbReference type="PATRIC" id="fig|1359163.3.peg.566"/>
<sequence>MFITFEGIDGCGKTTQSCLLLQYLSNIYGKDNVVLTREPGGTPFNELVRELLLSFTDERIDVTTELLLFIAMRKENFVKVIKPSLLSGKIVICDRFIDSTVAYQCYGHGIQISLVKYLNNLVVDIFPDITFIIDMDINKSISRAYRNGYDSLNVEFYKNVRYGFQCIAQENLKRCRVVKCEDTEQDDVYSIHNKIVKLFHINEHR</sequence>
<dbReference type="FunFam" id="3.40.50.300:FF:000225">
    <property type="entry name" value="Thymidylate kinase"/>
    <property type="match status" value="1"/>
</dbReference>
<keyword evidence="15" id="KW-1185">Reference proteome</keyword>
<dbReference type="EC" id="2.7.4.9" evidence="2 12"/>
<dbReference type="GO" id="GO:0006227">
    <property type="term" value="P:dUDP biosynthetic process"/>
    <property type="evidence" value="ECO:0007669"/>
    <property type="project" value="TreeGrafter"/>
</dbReference>
<evidence type="ECO:0000259" key="13">
    <source>
        <dbReference type="Pfam" id="PF02223"/>
    </source>
</evidence>
<keyword evidence="5 12" id="KW-0545">Nucleotide biosynthesis</keyword>
<evidence type="ECO:0000313" key="14">
    <source>
        <dbReference type="EMBL" id="KJV69203.1"/>
    </source>
</evidence>
<comment type="caution">
    <text evidence="14">The sequence shown here is derived from an EMBL/GenBank/DDBJ whole genome shotgun (WGS) entry which is preliminary data.</text>
</comment>
<dbReference type="Pfam" id="PF02223">
    <property type="entry name" value="Thymidylate_kin"/>
    <property type="match status" value="1"/>
</dbReference>
<dbReference type="GO" id="GO:0004798">
    <property type="term" value="F:dTMP kinase activity"/>
    <property type="evidence" value="ECO:0007669"/>
    <property type="project" value="UniProtKB-UniRule"/>
</dbReference>
<evidence type="ECO:0000313" key="15">
    <source>
        <dbReference type="Proteomes" id="UP000033562"/>
    </source>
</evidence>
<dbReference type="InterPro" id="IPR018095">
    <property type="entry name" value="Thymidylate_kin_CS"/>
</dbReference>
<organism evidence="14 15">
    <name type="scientific">Candidatus Neoehrlichia procyonis str. RAC413</name>
    <dbReference type="NCBI Taxonomy" id="1359163"/>
    <lineage>
        <taxon>Bacteria</taxon>
        <taxon>Pseudomonadati</taxon>
        <taxon>Pseudomonadota</taxon>
        <taxon>Alphaproteobacteria</taxon>
        <taxon>Rickettsiales</taxon>
        <taxon>Anaplasmataceae</taxon>
        <taxon>Candidatus Neoehrlichia</taxon>
    </lineage>
</organism>